<dbReference type="InParanoid" id="A0A0D0BD00"/>
<proteinExistence type="predicted"/>
<reference evidence="1 2" key="1">
    <citation type="submission" date="2014-04" db="EMBL/GenBank/DDBJ databases">
        <authorList>
            <consortium name="DOE Joint Genome Institute"/>
            <person name="Kuo A."/>
            <person name="Ruytinx J."/>
            <person name="Rineau F."/>
            <person name="Colpaert J."/>
            <person name="Kohler A."/>
            <person name="Nagy L.G."/>
            <person name="Floudas D."/>
            <person name="Copeland A."/>
            <person name="Barry K.W."/>
            <person name="Cichocki N."/>
            <person name="Veneault-Fourrey C."/>
            <person name="LaButti K."/>
            <person name="Lindquist E.A."/>
            <person name="Lipzen A."/>
            <person name="Lundell T."/>
            <person name="Morin E."/>
            <person name="Murat C."/>
            <person name="Sun H."/>
            <person name="Tunlid A."/>
            <person name="Henrissat B."/>
            <person name="Grigoriev I.V."/>
            <person name="Hibbett D.S."/>
            <person name="Martin F."/>
            <person name="Nordberg H.P."/>
            <person name="Cantor M.N."/>
            <person name="Hua S.X."/>
        </authorList>
    </citation>
    <scope>NUCLEOTIDE SEQUENCE [LARGE SCALE GENOMIC DNA]</scope>
    <source>
        <strain evidence="1 2">UH-Slu-Lm8-n1</strain>
    </source>
</reference>
<keyword evidence="2" id="KW-1185">Reference proteome</keyword>
<dbReference type="HOGENOM" id="CLU_1518829_0_0_1"/>
<name>A0A0D0BD00_9AGAM</name>
<dbReference type="AlphaFoldDB" id="A0A0D0BD00"/>
<evidence type="ECO:0000313" key="1">
    <source>
        <dbReference type="EMBL" id="KIK41288.1"/>
    </source>
</evidence>
<sequence>MASLPLKESLLQILVTFMKHLKLLKLSAIIPCIHQHAITLLRRLLHRISHNPDNHLPGQRPGVDSDRIVGATQPAVEDTQNQTPLTTLAVRLPERQNMPPFQHCVGSPLEFPSAQVSMDRRPYFVQASSTVPNDRRPGAITLRPIIVSQIDRYNRNITQSKDFNVFEVCPGPDTFME</sequence>
<dbReference type="OrthoDB" id="2678381at2759"/>
<evidence type="ECO:0000313" key="2">
    <source>
        <dbReference type="Proteomes" id="UP000054485"/>
    </source>
</evidence>
<dbReference type="EMBL" id="KN835273">
    <property type="protein sequence ID" value="KIK41288.1"/>
    <property type="molecule type" value="Genomic_DNA"/>
</dbReference>
<gene>
    <name evidence="1" type="ORF">CY34DRAFT_218014</name>
</gene>
<organism evidence="1 2">
    <name type="scientific">Suillus luteus UH-Slu-Lm8-n1</name>
    <dbReference type="NCBI Taxonomy" id="930992"/>
    <lineage>
        <taxon>Eukaryota</taxon>
        <taxon>Fungi</taxon>
        <taxon>Dikarya</taxon>
        <taxon>Basidiomycota</taxon>
        <taxon>Agaricomycotina</taxon>
        <taxon>Agaricomycetes</taxon>
        <taxon>Agaricomycetidae</taxon>
        <taxon>Boletales</taxon>
        <taxon>Suillineae</taxon>
        <taxon>Suillaceae</taxon>
        <taxon>Suillus</taxon>
    </lineage>
</organism>
<protein>
    <submittedName>
        <fullName evidence="1">Uncharacterized protein</fullName>
    </submittedName>
</protein>
<accession>A0A0D0BD00</accession>
<reference evidence="2" key="2">
    <citation type="submission" date="2015-01" db="EMBL/GenBank/DDBJ databases">
        <title>Evolutionary Origins and Diversification of the Mycorrhizal Mutualists.</title>
        <authorList>
            <consortium name="DOE Joint Genome Institute"/>
            <consortium name="Mycorrhizal Genomics Consortium"/>
            <person name="Kohler A."/>
            <person name="Kuo A."/>
            <person name="Nagy L.G."/>
            <person name="Floudas D."/>
            <person name="Copeland A."/>
            <person name="Barry K.W."/>
            <person name="Cichocki N."/>
            <person name="Veneault-Fourrey C."/>
            <person name="LaButti K."/>
            <person name="Lindquist E.A."/>
            <person name="Lipzen A."/>
            <person name="Lundell T."/>
            <person name="Morin E."/>
            <person name="Murat C."/>
            <person name="Riley R."/>
            <person name="Ohm R."/>
            <person name="Sun H."/>
            <person name="Tunlid A."/>
            <person name="Henrissat B."/>
            <person name="Grigoriev I.V."/>
            <person name="Hibbett D.S."/>
            <person name="Martin F."/>
        </authorList>
    </citation>
    <scope>NUCLEOTIDE SEQUENCE [LARGE SCALE GENOMIC DNA]</scope>
    <source>
        <strain evidence="2">UH-Slu-Lm8-n1</strain>
    </source>
</reference>
<dbReference type="Proteomes" id="UP000054485">
    <property type="component" value="Unassembled WGS sequence"/>
</dbReference>